<dbReference type="FunFam" id="3.10.105.10:FF:000001">
    <property type="entry name" value="Oligopeptide ABC transporter, oligopeptide-binding protein"/>
    <property type="match status" value="1"/>
</dbReference>
<evidence type="ECO:0000256" key="1">
    <source>
        <dbReference type="ARBA" id="ARBA00004196"/>
    </source>
</evidence>
<dbReference type="Pfam" id="PF00496">
    <property type="entry name" value="SBP_bac_5"/>
    <property type="match status" value="1"/>
</dbReference>
<evidence type="ECO:0000256" key="2">
    <source>
        <dbReference type="ARBA" id="ARBA00005695"/>
    </source>
</evidence>
<dbReference type="OrthoDB" id="137511at2"/>
<dbReference type="InterPro" id="IPR030678">
    <property type="entry name" value="Peptide/Ni-bd"/>
</dbReference>
<evidence type="ECO:0000313" key="7">
    <source>
        <dbReference type="EMBL" id="AWI09565.1"/>
    </source>
</evidence>
<dbReference type="Gene3D" id="3.40.190.10">
    <property type="entry name" value="Periplasmic binding protein-like II"/>
    <property type="match status" value="1"/>
</dbReference>
<dbReference type="GO" id="GO:0030288">
    <property type="term" value="C:outer membrane-bounded periplasmic space"/>
    <property type="evidence" value="ECO:0007669"/>
    <property type="project" value="UniProtKB-ARBA"/>
</dbReference>
<keyword evidence="4 5" id="KW-0732">Signal</keyword>
<dbReference type="InterPro" id="IPR039424">
    <property type="entry name" value="SBP_5"/>
</dbReference>
<dbReference type="PANTHER" id="PTHR30290:SF10">
    <property type="entry name" value="PERIPLASMIC OLIGOPEPTIDE-BINDING PROTEIN-RELATED"/>
    <property type="match status" value="1"/>
</dbReference>
<reference evidence="7 8" key="1">
    <citation type="journal article" date="2018" name="Syst. Appl. Microbiol.">
        <title>Ereboglobus luteus gen. nov. sp. nov. from cockroach guts, and new insights into the oxygen relationship of the genera Opitutus and Didymococcus (Verrucomicrobia: Opitutaceae).</title>
        <authorList>
            <person name="Tegtmeier D."/>
            <person name="Belitz A."/>
            <person name="Radek R."/>
            <person name="Heimerl T."/>
            <person name="Brune A."/>
        </authorList>
    </citation>
    <scope>NUCLEOTIDE SEQUENCE [LARGE SCALE GENOMIC DNA]</scope>
    <source>
        <strain evidence="7 8">Ho45</strain>
    </source>
</reference>
<comment type="similarity">
    <text evidence="2">Belongs to the bacterial solute-binding protein 5 family.</text>
</comment>
<dbReference type="KEGG" id="elut:CKA38_10210"/>
<dbReference type="GO" id="GO:1904680">
    <property type="term" value="F:peptide transmembrane transporter activity"/>
    <property type="evidence" value="ECO:0007669"/>
    <property type="project" value="TreeGrafter"/>
</dbReference>
<evidence type="ECO:0000256" key="4">
    <source>
        <dbReference type="ARBA" id="ARBA00022729"/>
    </source>
</evidence>
<keyword evidence="8" id="KW-1185">Reference proteome</keyword>
<comment type="subcellular location">
    <subcellularLocation>
        <location evidence="1">Cell envelope</location>
    </subcellularLocation>
</comment>
<organism evidence="7 8">
    <name type="scientific">Ereboglobus luteus</name>
    <dbReference type="NCBI Taxonomy" id="1796921"/>
    <lineage>
        <taxon>Bacteria</taxon>
        <taxon>Pseudomonadati</taxon>
        <taxon>Verrucomicrobiota</taxon>
        <taxon>Opitutia</taxon>
        <taxon>Opitutales</taxon>
        <taxon>Opitutaceae</taxon>
        <taxon>Ereboglobus</taxon>
    </lineage>
</organism>
<dbReference type="PANTHER" id="PTHR30290">
    <property type="entry name" value="PERIPLASMIC BINDING COMPONENT OF ABC TRANSPORTER"/>
    <property type="match status" value="1"/>
</dbReference>
<dbReference type="EMBL" id="CP023004">
    <property type="protein sequence ID" value="AWI09565.1"/>
    <property type="molecule type" value="Genomic_DNA"/>
</dbReference>
<dbReference type="Proteomes" id="UP000244896">
    <property type="component" value="Chromosome"/>
</dbReference>
<protein>
    <submittedName>
        <fullName evidence="7">Peptide ABC transporter substrate-binding protein</fullName>
    </submittedName>
</protein>
<feature type="domain" description="Solute-binding protein family 5" evidence="6">
    <location>
        <begin position="69"/>
        <end position="453"/>
    </location>
</feature>
<dbReference type="CDD" id="cd08504">
    <property type="entry name" value="PBP2_OppA"/>
    <property type="match status" value="1"/>
</dbReference>
<dbReference type="PIRSF" id="PIRSF002741">
    <property type="entry name" value="MppA"/>
    <property type="match status" value="1"/>
</dbReference>
<evidence type="ECO:0000259" key="6">
    <source>
        <dbReference type="Pfam" id="PF00496"/>
    </source>
</evidence>
<keyword evidence="3" id="KW-0813">Transport</keyword>
<dbReference type="GO" id="GO:0015833">
    <property type="term" value="P:peptide transport"/>
    <property type="evidence" value="ECO:0007669"/>
    <property type="project" value="TreeGrafter"/>
</dbReference>
<dbReference type="InterPro" id="IPR000914">
    <property type="entry name" value="SBP_5_dom"/>
</dbReference>
<dbReference type="AlphaFoldDB" id="A0A2U8E477"/>
<evidence type="ECO:0000256" key="3">
    <source>
        <dbReference type="ARBA" id="ARBA00022448"/>
    </source>
</evidence>
<evidence type="ECO:0000256" key="5">
    <source>
        <dbReference type="SAM" id="SignalP"/>
    </source>
</evidence>
<evidence type="ECO:0000313" key="8">
    <source>
        <dbReference type="Proteomes" id="UP000244896"/>
    </source>
</evidence>
<dbReference type="Gene3D" id="3.90.76.10">
    <property type="entry name" value="Dipeptide-binding Protein, Domain 1"/>
    <property type="match status" value="1"/>
</dbReference>
<dbReference type="RefSeq" id="WP_108825378.1">
    <property type="nucleotide sequence ID" value="NZ_CP023004.1"/>
</dbReference>
<gene>
    <name evidence="7" type="ORF">CKA38_10210</name>
</gene>
<accession>A0A2U8E477</accession>
<name>A0A2U8E477_9BACT</name>
<dbReference type="FunFam" id="3.90.76.10:FF:000001">
    <property type="entry name" value="Oligopeptide ABC transporter substrate-binding protein"/>
    <property type="match status" value="1"/>
</dbReference>
<proteinExistence type="inferred from homology"/>
<sequence length="531" mass="60888">MNVHRILLLCLSAAYFAVSAAGQQKILRAGNGDEPQDLDPQVISGSVEHRLVSALFEGLVNNSPDDLGVIPGVAERWEVSDDGLVYTFHLRADAKWSNGEPVTANDFVRSYARMLSPKLATEYAYMLFLLKGATDYYTGKTGDFSTVGARAPDERTLVLTLERPAPFFLSALTHYAWFPVPLSVIEKFGPVDAKGSRWTRPGNLVGNGPFVLTEWKQNQIISTRRSPTYWDRETVKLDGIDFYPVTQSDNEERMYRAGQLNITYDFPPQKIPSYKRSPDSHLRIDPYCGVYFYRFNTKRKPFDDVRVRRAFALAINRERLVKYVTLADEKPAYTIVPPDVAGYTPAPDAALKANIAEARRLLAEAGYPNGKGFPKTELLYNTLEKHRIIAEALQQMWRKNLGVEIGLYNQEWKVYLDSQKTMNFQVQRAGWIADYVDPHVFFDLWRTGGGNNNTNWGDAEYDRMLDAALEAKTQEERYAVYQRMEKMLLRDLPIMPIYFYTYARIISPRVKNFRTTFLDNYPWKYVDLEVK</sequence>
<feature type="chain" id="PRO_5016113258" evidence="5">
    <location>
        <begin position="21"/>
        <end position="531"/>
    </location>
</feature>
<dbReference type="Gene3D" id="3.10.105.10">
    <property type="entry name" value="Dipeptide-binding Protein, Domain 3"/>
    <property type="match status" value="1"/>
</dbReference>
<feature type="signal peptide" evidence="5">
    <location>
        <begin position="1"/>
        <end position="20"/>
    </location>
</feature>
<dbReference type="SUPFAM" id="SSF53850">
    <property type="entry name" value="Periplasmic binding protein-like II"/>
    <property type="match status" value="1"/>
</dbReference>
<dbReference type="GO" id="GO:0043190">
    <property type="term" value="C:ATP-binding cassette (ABC) transporter complex"/>
    <property type="evidence" value="ECO:0007669"/>
    <property type="project" value="InterPro"/>
</dbReference>